<organism evidence="8 9">
    <name type="scientific">Lophium mytilinum</name>
    <dbReference type="NCBI Taxonomy" id="390894"/>
    <lineage>
        <taxon>Eukaryota</taxon>
        <taxon>Fungi</taxon>
        <taxon>Dikarya</taxon>
        <taxon>Ascomycota</taxon>
        <taxon>Pezizomycotina</taxon>
        <taxon>Dothideomycetes</taxon>
        <taxon>Pleosporomycetidae</taxon>
        <taxon>Mytilinidiales</taxon>
        <taxon>Mytilinidiaceae</taxon>
        <taxon>Lophium</taxon>
    </lineage>
</organism>
<proteinExistence type="predicted"/>
<feature type="region of interest" description="Disordered" evidence="5">
    <location>
        <begin position="258"/>
        <end position="287"/>
    </location>
</feature>
<evidence type="ECO:0000256" key="4">
    <source>
        <dbReference type="ARBA" id="ARBA00023136"/>
    </source>
</evidence>
<keyword evidence="9" id="KW-1185">Reference proteome</keyword>
<dbReference type="EMBL" id="MU004193">
    <property type="protein sequence ID" value="KAF2492574.1"/>
    <property type="molecule type" value="Genomic_DNA"/>
</dbReference>
<dbReference type="Pfam" id="PF07690">
    <property type="entry name" value="MFS_1"/>
    <property type="match status" value="1"/>
</dbReference>
<dbReference type="InterPro" id="IPR036259">
    <property type="entry name" value="MFS_trans_sf"/>
</dbReference>
<evidence type="ECO:0000256" key="5">
    <source>
        <dbReference type="SAM" id="MobiDB-lite"/>
    </source>
</evidence>
<dbReference type="SUPFAM" id="SSF103473">
    <property type="entry name" value="MFS general substrate transporter"/>
    <property type="match status" value="1"/>
</dbReference>
<dbReference type="Gene3D" id="1.20.1250.20">
    <property type="entry name" value="MFS general substrate transporter like domains"/>
    <property type="match status" value="1"/>
</dbReference>
<dbReference type="OrthoDB" id="194139at2759"/>
<gene>
    <name evidence="8" type="ORF">BU16DRAFT_528929</name>
</gene>
<dbReference type="GO" id="GO:0022857">
    <property type="term" value="F:transmembrane transporter activity"/>
    <property type="evidence" value="ECO:0007669"/>
    <property type="project" value="InterPro"/>
</dbReference>
<feature type="transmembrane region" description="Helical" evidence="6">
    <location>
        <begin position="408"/>
        <end position="433"/>
    </location>
</feature>
<evidence type="ECO:0000256" key="3">
    <source>
        <dbReference type="ARBA" id="ARBA00022989"/>
    </source>
</evidence>
<dbReference type="Proteomes" id="UP000799750">
    <property type="component" value="Unassembled WGS sequence"/>
</dbReference>
<evidence type="ECO:0000313" key="8">
    <source>
        <dbReference type="EMBL" id="KAF2492574.1"/>
    </source>
</evidence>
<feature type="transmembrane region" description="Helical" evidence="6">
    <location>
        <begin position="166"/>
        <end position="189"/>
    </location>
</feature>
<feature type="transmembrane region" description="Helical" evidence="6">
    <location>
        <begin position="38"/>
        <end position="60"/>
    </location>
</feature>
<dbReference type="PANTHER" id="PTHR23507">
    <property type="entry name" value="ZGC:174356"/>
    <property type="match status" value="1"/>
</dbReference>
<evidence type="ECO:0000313" key="9">
    <source>
        <dbReference type="Proteomes" id="UP000799750"/>
    </source>
</evidence>
<keyword evidence="4 6" id="KW-0472">Membrane</keyword>
<dbReference type="InterPro" id="IPR020846">
    <property type="entry name" value="MFS_dom"/>
</dbReference>
<feature type="transmembrane region" description="Helical" evidence="6">
    <location>
        <begin position="229"/>
        <end position="249"/>
    </location>
</feature>
<dbReference type="InterPro" id="IPR011701">
    <property type="entry name" value="MFS"/>
</dbReference>
<dbReference type="AlphaFoldDB" id="A0A6A6QKK9"/>
<keyword evidence="3 6" id="KW-1133">Transmembrane helix</keyword>
<dbReference type="PANTHER" id="PTHR23507:SF1">
    <property type="entry name" value="FI18259P1-RELATED"/>
    <property type="match status" value="1"/>
</dbReference>
<feature type="transmembrane region" description="Helical" evidence="6">
    <location>
        <begin position="352"/>
        <end position="371"/>
    </location>
</feature>
<feature type="transmembrane region" description="Helical" evidence="6">
    <location>
        <begin position="477"/>
        <end position="500"/>
    </location>
</feature>
<feature type="transmembrane region" description="Helical" evidence="6">
    <location>
        <begin position="136"/>
        <end position="160"/>
    </location>
</feature>
<feature type="transmembrane region" description="Helical" evidence="6">
    <location>
        <begin position="112"/>
        <end position="129"/>
    </location>
</feature>
<feature type="transmembrane region" description="Helical" evidence="6">
    <location>
        <begin position="445"/>
        <end position="465"/>
    </location>
</feature>
<evidence type="ECO:0000256" key="6">
    <source>
        <dbReference type="SAM" id="Phobius"/>
    </source>
</evidence>
<comment type="subcellular location">
    <subcellularLocation>
        <location evidence="1">Membrane</location>
        <topology evidence="1">Multi-pass membrane protein</topology>
    </subcellularLocation>
</comment>
<dbReference type="GO" id="GO:0016020">
    <property type="term" value="C:membrane"/>
    <property type="evidence" value="ECO:0007669"/>
    <property type="project" value="UniProtKB-SubCell"/>
</dbReference>
<feature type="transmembrane region" description="Helical" evidence="6">
    <location>
        <begin position="383"/>
        <end position="402"/>
    </location>
</feature>
<dbReference type="PROSITE" id="PS50850">
    <property type="entry name" value="MFS"/>
    <property type="match status" value="1"/>
</dbReference>
<feature type="region of interest" description="Disordered" evidence="5">
    <location>
        <begin position="1"/>
        <end position="30"/>
    </location>
</feature>
<name>A0A6A6QKK9_9PEZI</name>
<sequence>MASPRDQDSFDGDSSTTPLLPRTPTSTSTSAQKHRKPWILVAVIGALAIFIVDLGNFMFYPARTRLYESSICLRFYQDTDPSQIRNGTVPEQLCKINEVQDTVAMVFGWQDLFDAIPGILLAVPYGALADKYGRKWILVLGFLGLELSVLWIMLICYLELPLKLTWFSSIFMMIGGGSQVAVATVFTMLTDVVPPERRTTIFFYVAATLLLAEVIAPAIGFALMQYGNWLPFCIGAAVSALATVLACFLPETLHSRDQPERRDDRLEDEADDLTERASMSSGKGHGHGFKDQIHRLREALHFLKRDLSLTLVVFTFLVNRLARQSQDLVIRYASKRYGWTIRQASLLNSLRAGFNLLTLIVILPGISMLLLKWMKLAPQRGDLWISRGSVAFTVLSFLIMGFSFTPAILIWGLIFYTFGTGFSMAMRSIAVFMVGGQASKDIGRLFAVVAILENCGMLISGPLIAQFFRWGMKLGNAWLGMPFLLSAVLFVPVLAITYCISLRDLSAVPDVGRGDQGGAASVPYTDED</sequence>
<accession>A0A6A6QKK9</accession>
<reference evidence="8" key="1">
    <citation type="journal article" date="2020" name="Stud. Mycol.">
        <title>101 Dothideomycetes genomes: a test case for predicting lifestyles and emergence of pathogens.</title>
        <authorList>
            <person name="Haridas S."/>
            <person name="Albert R."/>
            <person name="Binder M."/>
            <person name="Bloem J."/>
            <person name="Labutti K."/>
            <person name="Salamov A."/>
            <person name="Andreopoulos B."/>
            <person name="Baker S."/>
            <person name="Barry K."/>
            <person name="Bills G."/>
            <person name="Bluhm B."/>
            <person name="Cannon C."/>
            <person name="Castanera R."/>
            <person name="Culley D."/>
            <person name="Daum C."/>
            <person name="Ezra D."/>
            <person name="Gonzalez J."/>
            <person name="Henrissat B."/>
            <person name="Kuo A."/>
            <person name="Liang C."/>
            <person name="Lipzen A."/>
            <person name="Lutzoni F."/>
            <person name="Magnuson J."/>
            <person name="Mondo S."/>
            <person name="Nolan M."/>
            <person name="Ohm R."/>
            <person name="Pangilinan J."/>
            <person name="Park H.-J."/>
            <person name="Ramirez L."/>
            <person name="Alfaro M."/>
            <person name="Sun H."/>
            <person name="Tritt A."/>
            <person name="Yoshinaga Y."/>
            <person name="Zwiers L.-H."/>
            <person name="Turgeon B."/>
            <person name="Goodwin S."/>
            <person name="Spatafora J."/>
            <person name="Crous P."/>
            <person name="Grigoriev I."/>
        </authorList>
    </citation>
    <scope>NUCLEOTIDE SEQUENCE</scope>
    <source>
        <strain evidence="8">CBS 269.34</strain>
    </source>
</reference>
<feature type="domain" description="Major facilitator superfamily (MFS) profile" evidence="7">
    <location>
        <begin position="41"/>
        <end position="528"/>
    </location>
</feature>
<evidence type="ECO:0000256" key="1">
    <source>
        <dbReference type="ARBA" id="ARBA00004141"/>
    </source>
</evidence>
<evidence type="ECO:0000256" key="2">
    <source>
        <dbReference type="ARBA" id="ARBA00022692"/>
    </source>
</evidence>
<feature type="compositionally biased region" description="Low complexity" evidence="5">
    <location>
        <begin position="14"/>
        <end position="30"/>
    </location>
</feature>
<keyword evidence="2 6" id="KW-0812">Transmembrane</keyword>
<protein>
    <submittedName>
        <fullName evidence="8">MFS general substrate transporter</fullName>
    </submittedName>
</protein>
<feature type="transmembrane region" description="Helical" evidence="6">
    <location>
        <begin position="201"/>
        <end position="223"/>
    </location>
</feature>
<evidence type="ECO:0000259" key="7">
    <source>
        <dbReference type="PROSITE" id="PS50850"/>
    </source>
</evidence>